<dbReference type="EMBL" id="JAGQLF010000014">
    <property type="protein sequence ID" value="MCA9386754.1"/>
    <property type="molecule type" value="Genomic_DNA"/>
</dbReference>
<dbReference type="GO" id="GO:0046872">
    <property type="term" value="F:metal ion binding"/>
    <property type="evidence" value="ECO:0007669"/>
    <property type="project" value="InterPro"/>
</dbReference>
<gene>
    <name evidence="1" type="ORF">KC669_01845</name>
</gene>
<dbReference type="Gene3D" id="1.20.58.1000">
    <property type="entry name" value="Metal-sensitive repressor, helix protomer"/>
    <property type="match status" value="1"/>
</dbReference>
<accession>A0A955RL71</accession>
<dbReference type="PANTHER" id="PTHR33677:SF3">
    <property type="entry name" value="COPPER-SENSING TRANSCRIPTIONAL REPRESSOR RICR"/>
    <property type="match status" value="1"/>
</dbReference>
<organism evidence="1 2">
    <name type="scientific">Candidatus Dojkabacteria bacterium</name>
    <dbReference type="NCBI Taxonomy" id="2099670"/>
    <lineage>
        <taxon>Bacteria</taxon>
        <taxon>Candidatus Dojkabacteria</taxon>
    </lineage>
</organism>
<name>A0A955RL71_9BACT</name>
<protein>
    <submittedName>
        <fullName evidence="1">Metal-sensing transcriptional repressor</fullName>
    </submittedName>
</protein>
<dbReference type="InterPro" id="IPR038390">
    <property type="entry name" value="Metal_Tscrpt_repr_sf"/>
</dbReference>
<dbReference type="Proteomes" id="UP000714915">
    <property type="component" value="Unassembled WGS sequence"/>
</dbReference>
<reference evidence="1" key="2">
    <citation type="journal article" date="2021" name="Microbiome">
        <title>Successional dynamics and alternative stable states in a saline activated sludge microbial community over 9 years.</title>
        <authorList>
            <person name="Wang Y."/>
            <person name="Ye J."/>
            <person name="Ju F."/>
            <person name="Liu L."/>
            <person name="Boyd J.A."/>
            <person name="Deng Y."/>
            <person name="Parks D.H."/>
            <person name="Jiang X."/>
            <person name="Yin X."/>
            <person name="Woodcroft B.J."/>
            <person name="Tyson G.W."/>
            <person name="Hugenholtz P."/>
            <person name="Polz M.F."/>
            <person name="Zhang T."/>
        </authorList>
    </citation>
    <scope>NUCLEOTIDE SEQUENCE</scope>
    <source>
        <strain evidence="1">HKST-UBA09</strain>
    </source>
</reference>
<evidence type="ECO:0000313" key="1">
    <source>
        <dbReference type="EMBL" id="MCA9386754.1"/>
    </source>
</evidence>
<dbReference type="GO" id="GO:0045892">
    <property type="term" value="P:negative regulation of DNA-templated transcription"/>
    <property type="evidence" value="ECO:0007669"/>
    <property type="project" value="UniProtKB-ARBA"/>
</dbReference>
<proteinExistence type="predicted"/>
<dbReference type="AlphaFoldDB" id="A0A955RL71"/>
<evidence type="ECO:0000313" key="2">
    <source>
        <dbReference type="Proteomes" id="UP000714915"/>
    </source>
</evidence>
<dbReference type="InterPro" id="IPR003735">
    <property type="entry name" value="Metal_Tscrpt_repr"/>
</dbReference>
<comment type="caution">
    <text evidence="1">The sequence shown here is derived from an EMBL/GenBank/DDBJ whole genome shotgun (WGS) entry which is preliminary data.</text>
</comment>
<dbReference type="GO" id="GO:0003677">
    <property type="term" value="F:DNA binding"/>
    <property type="evidence" value="ECO:0007669"/>
    <property type="project" value="InterPro"/>
</dbReference>
<sequence length="90" mass="10591">MNHKHNADVKKRAIHRIKIIQGHLKKVEQMLTEDEYCVDIVHQSRAVQSALKKLDLLIIEDHLNTCVIDQIKTGEEDKTTEELLRLFEYK</sequence>
<dbReference type="Pfam" id="PF02583">
    <property type="entry name" value="Trns_repr_metal"/>
    <property type="match status" value="1"/>
</dbReference>
<reference evidence="1" key="1">
    <citation type="submission" date="2020-04" db="EMBL/GenBank/DDBJ databases">
        <authorList>
            <person name="Zhang T."/>
        </authorList>
    </citation>
    <scope>NUCLEOTIDE SEQUENCE</scope>
    <source>
        <strain evidence="1">HKST-UBA09</strain>
    </source>
</reference>
<dbReference type="PANTHER" id="PTHR33677">
    <property type="entry name" value="TRANSCRIPTIONAL REPRESSOR FRMR-RELATED"/>
    <property type="match status" value="1"/>
</dbReference>